<protein>
    <recommendedName>
        <fullName evidence="9">Peptidase M20 dimerisation domain-containing protein</fullName>
    </recommendedName>
</protein>
<dbReference type="InterPro" id="IPR002933">
    <property type="entry name" value="Peptidase_M20"/>
</dbReference>
<dbReference type="Gene3D" id="1.10.150.900">
    <property type="match status" value="1"/>
</dbReference>
<keyword evidence="2" id="KW-0645">Protease</keyword>
<sequence length="559" mass="60725">MGPSPRLVLLTALLSASGLLAYPDQKRIGSPNIAPSCRLPPVLEPPNDGLPSGCSVFAGAEALDTQVRRHQAVVRVPTVCYDDLGDFETDPRWIPFHRFHKVLRETYPTQGGLQGPDRHRRAQLDKVNVFGLVYTFQGYDPSLKPILLTAHQDVVPTGDPSAWTHPPFNATFDGEWLWGRGSADDKASLTALLSAVEALASMSEWAPRRSVILAFGFDEECSGYRGAGSIAKHLLDKYGPNGLAMILDEGTGGISPSEDGTLYAPVGVLEKGHVDVTFDLAVRGGHSSTPPSHSGIGIAAEIVAALEAHVYEPRINTDSPVFGRLVCQMQYSPESDPELFRHVRSGDLDKLATELSLRDTFSRYSITSSVAVTIIQGGLKINALPEAVTLGANFRVAPHDSIVKIQQDILDDIKQAVEKYGLAVTAYEGDQAYQVPPTNEAAPSDVGNNGTLTLTATEKFSVTPQAPVHGAAWDALAGTIRYSFANKDGVVVPFGDVMMGNTDTRHYLDLSPNIYRWLPLLPGDMVDYHAVNERVRMRAIVKMAEFYYDLIRNLGHTDI</sequence>
<keyword evidence="3 7" id="KW-0479">Metal-binding</keyword>
<feature type="binding site" evidence="7">
    <location>
        <position position="220"/>
    </location>
    <ligand>
        <name>Zn(2+)</name>
        <dbReference type="ChEBI" id="CHEBI:29105"/>
        <label>1</label>
    </ligand>
</feature>
<dbReference type="GO" id="GO:0004181">
    <property type="term" value="F:metallocarboxypeptidase activity"/>
    <property type="evidence" value="ECO:0007669"/>
    <property type="project" value="InterPro"/>
</dbReference>
<dbReference type="Pfam" id="PF01546">
    <property type="entry name" value="Peptidase_M20"/>
    <property type="match status" value="1"/>
</dbReference>
<proteinExistence type="inferred from homology"/>
<dbReference type="PIRSF" id="PIRSF037217">
    <property type="entry name" value="Carboxypeptidase_S"/>
    <property type="match status" value="1"/>
</dbReference>
<keyword evidence="5 7" id="KW-0862">Zinc</keyword>
<evidence type="ECO:0000256" key="7">
    <source>
        <dbReference type="PIRSR" id="PIRSR037217-2"/>
    </source>
</evidence>
<evidence type="ECO:0000256" key="1">
    <source>
        <dbReference type="ARBA" id="ARBA00006247"/>
    </source>
</evidence>
<keyword evidence="8" id="KW-0732">Signal</keyword>
<dbReference type="EMBL" id="CABFNQ020000748">
    <property type="protein sequence ID" value="CAH0033766.1"/>
    <property type="molecule type" value="Genomic_DNA"/>
</dbReference>
<evidence type="ECO:0000313" key="11">
    <source>
        <dbReference type="Proteomes" id="UP000696573"/>
    </source>
</evidence>
<dbReference type="GO" id="GO:0051603">
    <property type="term" value="P:proteolysis involved in protein catabolic process"/>
    <property type="evidence" value="ECO:0007669"/>
    <property type="project" value="TreeGrafter"/>
</dbReference>
<dbReference type="GO" id="GO:0000328">
    <property type="term" value="C:fungal-type vacuole lumen"/>
    <property type="evidence" value="ECO:0007669"/>
    <property type="project" value="TreeGrafter"/>
</dbReference>
<dbReference type="Gene3D" id="3.30.70.360">
    <property type="match status" value="1"/>
</dbReference>
<gene>
    <name evidence="10" type="ORF">CRHIZ90672A_00006738</name>
</gene>
<dbReference type="InterPro" id="IPR017141">
    <property type="entry name" value="Pept_M20_carboxypep"/>
</dbReference>
<evidence type="ECO:0000256" key="6">
    <source>
        <dbReference type="PIRSR" id="PIRSR037217-1"/>
    </source>
</evidence>
<feature type="binding site" evidence="7">
    <location>
        <position position="184"/>
    </location>
    <ligand>
        <name>Zn(2+)</name>
        <dbReference type="ChEBI" id="CHEBI:29105"/>
        <label>2</label>
    </ligand>
</feature>
<feature type="signal peptide" evidence="8">
    <location>
        <begin position="1"/>
        <end position="21"/>
    </location>
</feature>
<dbReference type="InterPro" id="IPR036264">
    <property type="entry name" value="Bact_exopeptidase_dim_dom"/>
</dbReference>
<dbReference type="PANTHER" id="PTHR45962:SF1">
    <property type="entry name" value="N-FATTY-ACYL-AMINO ACID SYNTHASE_HYDROLASE PM20D1"/>
    <property type="match status" value="1"/>
</dbReference>
<dbReference type="PROSITE" id="PS00758">
    <property type="entry name" value="ARGE_DAPE_CPG2_1"/>
    <property type="match status" value="1"/>
</dbReference>
<evidence type="ECO:0000256" key="3">
    <source>
        <dbReference type="ARBA" id="ARBA00022723"/>
    </source>
</evidence>
<keyword evidence="4" id="KW-0378">Hydrolase</keyword>
<dbReference type="InterPro" id="IPR047177">
    <property type="entry name" value="Pept_M20A"/>
</dbReference>
<evidence type="ECO:0000256" key="5">
    <source>
        <dbReference type="ARBA" id="ARBA00022833"/>
    </source>
</evidence>
<feature type="domain" description="Peptidase M20 dimerisation" evidence="9">
    <location>
        <begin position="270"/>
        <end position="420"/>
    </location>
</feature>
<evidence type="ECO:0000256" key="4">
    <source>
        <dbReference type="ARBA" id="ARBA00022801"/>
    </source>
</evidence>
<feature type="binding site" evidence="7">
    <location>
        <position position="529"/>
    </location>
    <ligand>
        <name>Zn(2+)</name>
        <dbReference type="ChEBI" id="CHEBI:29105"/>
        <label>1</label>
    </ligand>
</feature>
<evidence type="ECO:0000259" key="9">
    <source>
        <dbReference type="Pfam" id="PF07687"/>
    </source>
</evidence>
<feature type="binding site" evidence="7">
    <location>
        <position position="151"/>
    </location>
    <ligand>
        <name>Zn(2+)</name>
        <dbReference type="ChEBI" id="CHEBI:29105"/>
        <label>2</label>
    </ligand>
</feature>
<name>A0A9N9VZ74_9HYPO</name>
<feature type="active site" evidence="6">
    <location>
        <position position="153"/>
    </location>
</feature>
<dbReference type="Gene3D" id="3.40.630.10">
    <property type="entry name" value="Zn peptidases"/>
    <property type="match status" value="1"/>
</dbReference>
<dbReference type="InterPro" id="IPR011650">
    <property type="entry name" value="Peptidase_M20_dimer"/>
</dbReference>
<evidence type="ECO:0000256" key="2">
    <source>
        <dbReference type="ARBA" id="ARBA00022670"/>
    </source>
</evidence>
<dbReference type="GO" id="GO:0046872">
    <property type="term" value="F:metal ion binding"/>
    <property type="evidence" value="ECO:0007669"/>
    <property type="project" value="UniProtKB-KW"/>
</dbReference>
<evidence type="ECO:0000256" key="8">
    <source>
        <dbReference type="SAM" id="SignalP"/>
    </source>
</evidence>
<dbReference type="AlphaFoldDB" id="A0A9N9VZ74"/>
<feature type="chain" id="PRO_5040470326" description="Peptidase M20 dimerisation domain-containing protein" evidence="8">
    <location>
        <begin position="22"/>
        <end position="559"/>
    </location>
</feature>
<comment type="caution">
    <text evidence="10">The sequence shown here is derived from an EMBL/GenBank/DDBJ whole genome shotgun (WGS) entry which is preliminary data.</text>
</comment>
<evidence type="ECO:0000313" key="10">
    <source>
        <dbReference type="EMBL" id="CAH0033766.1"/>
    </source>
</evidence>
<reference evidence="10" key="1">
    <citation type="submission" date="2021-10" db="EMBL/GenBank/DDBJ databases">
        <authorList>
            <person name="Piombo E."/>
        </authorList>
    </citation>
    <scope>NUCLEOTIDE SEQUENCE</scope>
</reference>
<feature type="active site" description="Proton acceptor" evidence="6">
    <location>
        <position position="219"/>
    </location>
</feature>
<dbReference type="InterPro" id="IPR001261">
    <property type="entry name" value="ArgE/DapE_CS"/>
</dbReference>
<dbReference type="CDD" id="cd05674">
    <property type="entry name" value="M20_yscS"/>
    <property type="match status" value="1"/>
</dbReference>
<keyword evidence="11" id="KW-1185">Reference proteome</keyword>
<accession>A0A9N9VZ74</accession>
<feature type="binding site" evidence="7">
    <location>
        <position position="248"/>
    </location>
    <ligand>
        <name>Zn(2+)</name>
        <dbReference type="ChEBI" id="CHEBI:29105"/>
        <label>2</label>
    </ligand>
</feature>
<dbReference type="OrthoDB" id="3064516at2759"/>
<organism evidence="10 11">
    <name type="scientific">Clonostachys rhizophaga</name>
    <dbReference type="NCBI Taxonomy" id="160324"/>
    <lineage>
        <taxon>Eukaryota</taxon>
        <taxon>Fungi</taxon>
        <taxon>Dikarya</taxon>
        <taxon>Ascomycota</taxon>
        <taxon>Pezizomycotina</taxon>
        <taxon>Sordariomycetes</taxon>
        <taxon>Hypocreomycetidae</taxon>
        <taxon>Hypocreales</taxon>
        <taxon>Bionectriaceae</taxon>
        <taxon>Clonostachys</taxon>
    </lineage>
</organism>
<feature type="binding site" evidence="7">
    <location>
        <position position="184"/>
    </location>
    <ligand>
        <name>Zn(2+)</name>
        <dbReference type="ChEBI" id="CHEBI:29105"/>
        <label>1</label>
    </ligand>
</feature>
<dbReference type="Pfam" id="PF07687">
    <property type="entry name" value="M20_dimer"/>
    <property type="match status" value="1"/>
</dbReference>
<dbReference type="PANTHER" id="PTHR45962">
    <property type="entry name" value="N-FATTY-ACYL-AMINO ACID SYNTHASE/HYDROLASE PM20D1"/>
    <property type="match status" value="1"/>
</dbReference>
<dbReference type="Proteomes" id="UP000696573">
    <property type="component" value="Unassembled WGS sequence"/>
</dbReference>
<comment type="similarity">
    <text evidence="1">Belongs to the peptidase M20A family.</text>
</comment>
<dbReference type="SUPFAM" id="SSF53187">
    <property type="entry name" value="Zn-dependent exopeptidases"/>
    <property type="match status" value="1"/>
</dbReference>
<dbReference type="SUPFAM" id="SSF55031">
    <property type="entry name" value="Bacterial exopeptidase dimerisation domain"/>
    <property type="match status" value="1"/>
</dbReference>